<dbReference type="Gene3D" id="1.10.1670.10">
    <property type="entry name" value="Helix-hairpin-Helix base-excision DNA repair enzymes (C-terminal)"/>
    <property type="match status" value="1"/>
</dbReference>
<proteinExistence type="inferred from homology"/>
<accession>A0A9Q0MKL6</accession>
<evidence type="ECO:0000256" key="6">
    <source>
        <dbReference type="ARBA" id="ARBA00023204"/>
    </source>
</evidence>
<dbReference type="OrthoDB" id="238681at2759"/>
<dbReference type="FunFam" id="1.10.1670.10:FF:000005">
    <property type="entry name" value="N-glycosylase/DNA lyase OGG1"/>
    <property type="match status" value="1"/>
</dbReference>
<dbReference type="GO" id="GO:0005634">
    <property type="term" value="C:nucleus"/>
    <property type="evidence" value="ECO:0007669"/>
    <property type="project" value="UniProtKB-SubCell"/>
</dbReference>
<dbReference type="GO" id="GO:0006289">
    <property type="term" value="P:nucleotide-excision repair"/>
    <property type="evidence" value="ECO:0007669"/>
    <property type="project" value="InterPro"/>
</dbReference>
<keyword evidence="8" id="KW-0539">Nucleus</keyword>
<dbReference type="SUPFAM" id="SSF48150">
    <property type="entry name" value="DNA-glycosylase"/>
    <property type="match status" value="1"/>
</dbReference>
<evidence type="ECO:0000256" key="10">
    <source>
        <dbReference type="ARBA" id="ARBA00023295"/>
    </source>
</evidence>
<dbReference type="GO" id="GO:0034039">
    <property type="term" value="F:8-oxo-7,8-dihydroguanine DNA N-glycosylase activity"/>
    <property type="evidence" value="ECO:0007669"/>
    <property type="project" value="TreeGrafter"/>
</dbReference>
<dbReference type="InterPro" id="IPR011257">
    <property type="entry name" value="DNA_glycosylase"/>
</dbReference>
<dbReference type="Pfam" id="PF07934">
    <property type="entry name" value="OGG_N"/>
    <property type="match status" value="1"/>
</dbReference>
<feature type="domain" description="HhH-GPD" evidence="13">
    <location>
        <begin position="158"/>
        <end position="325"/>
    </location>
</feature>
<evidence type="ECO:0000313" key="15">
    <source>
        <dbReference type="Proteomes" id="UP001151699"/>
    </source>
</evidence>
<keyword evidence="10" id="KW-0326">Glycosidase</keyword>
<evidence type="ECO:0000313" key="14">
    <source>
        <dbReference type="EMBL" id="KAJ6633225.1"/>
    </source>
</evidence>
<keyword evidence="7 14" id="KW-0456">Lyase</keyword>
<dbReference type="InterPro" id="IPR003265">
    <property type="entry name" value="HhH-GPD_domain"/>
</dbReference>
<gene>
    <name evidence="14" type="primary">Ogg1</name>
    <name evidence="14" type="ORF">Bhyg_15552</name>
</gene>
<comment type="subcellular location">
    <subcellularLocation>
        <location evidence="1">Nucleus</location>
    </subcellularLocation>
</comment>
<dbReference type="GO" id="GO:0006285">
    <property type="term" value="P:base-excision repair, AP site formation"/>
    <property type="evidence" value="ECO:0007669"/>
    <property type="project" value="TreeGrafter"/>
</dbReference>
<dbReference type="Gene3D" id="1.10.340.30">
    <property type="entry name" value="Hypothetical protein, domain 2"/>
    <property type="match status" value="1"/>
</dbReference>
<dbReference type="GO" id="GO:0003684">
    <property type="term" value="F:damaged DNA binding"/>
    <property type="evidence" value="ECO:0007669"/>
    <property type="project" value="InterPro"/>
</dbReference>
<keyword evidence="6" id="KW-0234">DNA repair</keyword>
<dbReference type="Pfam" id="PF00730">
    <property type="entry name" value="HhH-GPD"/>
    <property type="match status" value="1"/>
</dbReference>
<evidence type="ECO:0000256" key="9">
    <source>
        <dbReference type="ARBA" id="ARBA00023268"/>
    </source>
</evidence>
<sequence length="352" mass="40209">MTSKWINLSCSPIQLSTTLTGGQSFRWKRFSNDNTTDSTSCFIGIMANCLWLLQETDKSVQFQVLGELPYPKDSEFSIVRMKVPEPEMNSTKENNALLYPEEYYKSLLRSYFRLDVDLEKYYAQWSAAHRHFKEEATRFSAIRMLNQEPVENLFSFICSQNNHISRISSLVEKLCSQYGPKICDFQGVSYYAFPDAAKLSAPKVEGELRSAAFGYRAKFIQKSAAEVLAKGNLEWFHKLQKLDYKEAHAELTQLTGIGPKVADCICLMSLNHLQAIPVDTHVYQIAKLHYLPKLKDVKNVTPKVYNEIGDKFREVYGSSAGWAQTVLFCSDLAKFKEESSNDVVARKRSKKC</sequence>
<dbReference type="InterPro" id="IPR052054">
    <property type="entry name" value="Oxidative_DNA_repair_enzyme"/>
</dbReference>
<organism evidence="14 15">
    <name type="scientific">Pseudolycoriella hygida</name>
    <dbReference type="NCBI Taxonomy" id="35572"/>
    <lineage>
        <taxon>Eukaryota</taxon>
        <taxon>Metazoa</taxon>
        <taxon>Ecdysozoa</taxon>
        <taxon>Arthropoda</taxon>
        <taxon>Hexapoda</taxon>
        <taxon>Insecta</taxon>
        <taxon>Pterygota</taxon>
        <taxon>Neoptera</taxon>
        <taxon>Endopterygota</taxon>
        <taxon>Diptera</taxon>
        <taxon>Nematocera</taxon>
        <taxon>Sciaroidea</taxon>
        <taxon>Sciaridae</taxon>
        <taxon>Pseudolycoriella</taxon>
    </lineage>
</organism>
<evidence type="ECO:0000259" key="13">
    <source>
        <dbReference type="SMART" id="SM00478"/>
    </source>
</evidence>
<dbReference type="InterPro" id="IPR012904">
    <property type="entry name" value="OGG_N"/>
</dbReference>
<protein>
    <recommendedName>
        <fullName evidence="12">N-glycosylase/DNA lyase</fullName>
        <ecNumber evidence="3">4.2.99.18</ecNumber>
    </recommendedName>
</protein>
<evidence type="ECO:0000256" key="3">
    <source>
        <dbReference type="ARBA" id="ARBA00012720"/>
    </source>
</evidence>
<keyword evidence="15" id="KW-1185">Reference proteome</keyword>
<dbReference type="SUPFAM" id="SSF55945">
    <property type="entry name" value="TATA-box binding protein-like"/>
    <property type="match status" value="1"/>
</dbReference>
<dbReference type="SMART" id="SM00478">
    <property type="entry name" value="ENDO3c"/>
    <property type="match status" value="1"/>
</dbReference>
<evidence type="ECO:0000256" key="5">
    <source>
        <dbReference type="ARBA" id="ARBA00022801"/>
    </source>
</evidence>
<evidence type="ECO:0000256" key="8">
    <source>
        <dbReference type="ARBA" id="ARBA00023242"/>
    </source>
</evidence>
<evidence type="ECO:0000256" key="1">
    <source>
        <dbReference type="ARBA" id="ARBA00004123"/>
    </source>
</evidence>
<keyword evidence="4" id="KW-0227">DNA damage</keyword>
<dbReference type="AlphaFoldDB" id="A0A9Q0MKL6"/>
<dbReference type="Proteomes" id="UP001151699">
    <property type="component" value="Unassembled WGS sequence"/>
</dbReference>
<dbReference type="CDD" id="cd00056">
    <property type="entry name" value="ENDO3c"/>
    <property type="match status" value="1"/>
</dbReference>
<comment type="similarity">
    <text evidence="2">Belongs to the type-1 OGG1 family.</text>
</comment>
<dbReference type="PANTHER" id="PTHR10242">
    <property type="entry name" value="8-OXOGUANINE DNA GLYCOSYLASE"/>
    <property type="match status" value="1"/>
</dbReference>
<evidence type="ECO:0000256" key="4">
    <source>
        <dbReference type="ARBA" id="ARBA00022763"/>
    </source>
</evidence>
<comment type="caution">
    <text evidence="14">The sequence shown here is derived from an EMBL/GenBank/DDBJ whole genome shotgun (WGS) entry which is preliminary data.</text>
</comment>
<name>A0A9Q0MKL6_9DIPT</name>
<evidence type="ECO:0000256" key="2">
    <source>
        <dbReference type="ARBA" id="ARBA00010679"/>
    </source>
</evidence>
<comment type="catalytic activity">
    <reaction evidence="11">
        <text>2'-deoxyribonucleotide-(2'-deoxyribose 5'-phosphate)-2'-deoxyribonucleotide-DNA = a 3'-end 2'-deoxyribonucleotide-(2,3-dehydro-2,3-deoxyribose 5'-phosphate)-DNA + a 5'-end 5'-phospho-2'-deoxyribonucleoside-DNA + H(+)</text>
        <dbReference type="Rhea" id="RHEA:66592"/>
        <dbReference type="Rhea" id="RHEA-COMP:13180"/>
        <dbReference type="Rhea" id="RHEA-COMP:16897"/>
        <dbReference type="Rhea" id="RHEA-COMP:17067"/>
        <dbReference type="ChEBI" id="CHEBI:15378"/>
        <dbReference type="ChEBI" id="CHEBI:136412"/>
        <dbReference type="ChEBI" id="CHEBI:157695"/>
        <dbReference type="ChEBI" id="CHEBI:167181"/>
        <dbReference type="EC" id="4.2.99.18"/>
    </reaction>
</comment>
<dbReference type="Gene3D" id="3.30.310.40">
    <property type="match status" value="1"/>
</dbReference>
<reference evidence="14" key="1">
    <citation type="submission" date="2022-07" db="EMBL/GenBank/DDBJ databases">
        <authorList>
            <person name="Trinca V."/>
            <person name="Uliana J.V.C."/>
            <person name="Torres T.T."/>
            <person name="Ward R.J."/>
            <person name="Monesi N."/>
        </authorList>
    </citation>
    <scope>NUCLEOTIDE SEQUENCE</scope>
    <source>
        <strain evidence="14">HSMRA1968</strain>
        <tissue evidence="14">Whole embryos</tissue>
    </source>
</reference>
<dbReference type="PANTHER" id="PTHR10242:SF2">
    <property type="entry name" value="N-GLYCOSYLASE_DNA LYASE"/>
    <property type="match status" value="1"/>
</dbReference>
<dbReference type="GO" id="GO:0140078">
    <property type="term" value="F:class I DNA-(apurinic or apyrimidinic site) endonuclease activity"/>
    <property type="evidence" value="ECO:0007669"/>
    <property type="project" value="UniProtKB-EC"/>
</dbReference>
<keyword evidence="9" id="KW-0511">Multifunctional enzyme</keyword>
<dbReference type="EMBL" id="WJQU01002137">
    <property type="protein sequence ID" value="KAJ6633225.1"/>
    <property type="molecule type" value="Genomic_DNA"/>
</dbReference>
<evidence type="ECO:0000256" key="7">
    <source>
        <dbReference type="ARBA" id="ARBA00023239"/>
    </source>
</evidence>
<dbReference type="EC" id="4.2.99.18" evidence="3"/>
<evidence type="ECO:0000256" key="12">
    <source>
        <dbReference type="ARBA" id="ARBA00073127"/>
    </source>
</evidence>
<keyword evidence="5" id="KW-0378">Hydrolase</keyword>
<evidence type="ECO:0000256" key="11">
    <source>
        <dbReference type="ARBA" id="ARBA00044632"/>
    </source>
</evidence>
<dbReference type="InterPro" id="IPR023170">
    <property type="entry name" value="HhH_base_excis_C"/>
</dbReference>